<dbReference type="PANTHER" id="PTHR33055:SF3">
    <property type="entry name" value="PUTATIVE TRANSPOSASE FOR IS117-RELATED"/>
    <property type="match status" value="1"/>
</dbReference>
<accession>A0ABV2SRG9</accession>
<feature type="non-terminal residue" evidence="2">
    <location>
        <position position="154"/>
    </location>
</feature>
<dbReference type="RefSeq" id="WP_354614126.1">
    <property type="nucleotide sequence ID" value="NZ_JBEXAE010000001.1"/>
</dbReference>
<dbReference type="Proteomes" id="UP001549799">
    <property type="component" value="Unassembled WGS sequence"/>
</dbReference>
<dbReference type="Pfam" id="PF01548">
    <property type="entry name" value="DEDD_Tnp_IS110"/>
    <property type="match status" value="1"/>
</dbReference>
<protein>
    <submittedName>
        <fullName evidence="2">Transposase</fullName>
    </submittedName>
</protein>
<gene>
    <name evidence="2" type="ORF">ABXZ36_03710</name>
</gene>
<organism evidence="2 3">
    <name type="scientific">Sediminicola arcticus</name>
    <dbReference type="NCBI Taxonomy" id="1574308"/>
    <lineage>
        <taxon>Bacteria</taxon>
        <taxon>Pseudomonadati</taxon>
        <taxon>Bacteroidota</taxon>
        <taxon>Flavobacteriia</taxon>
        <taxon>Flavobacteriales</taxon>
        <taxon>Flavobacteriaceae</taxon>
        <taxon>Sediminicola</taxon>
    </lineage>
</organism>
<name>A0ABV2SRG9_9FLAO</name>
<comment type="caution">
    <text evidence="2">The sequence shown here is derived from an EMBL/GenBank/DDBJ whole genome shotgun (WGS) entry which is preliminary data.</text>
</comment>
<dbReference type="InterPro" id="IPR002525">
    <property type="entry name" value="Transp_IS110-like_N"/>
</dbReference>
<dbReference type="InterPro" id="IPR047650">
    <property type="entry name" value="Transpos_IS110"/>
</dbReference>
<evidence type="ECO:0000313" key="3">
    <source>
        <dbReference type="Proteomes" id="UP001549799"/>
    </source>
</evidence>
<evidence type="ECO:0000259" key="1">
    <source>
        <dbReference type="Pfam" id="PF01548"/>
    </source>
</evidence>
<keyword evidence="3" id="KW-1185">Reference proteome</keyword>
<dbReference type="EMBL" id="JBEXAE010000001">
    <property type="protein sequence ID" value="MET6989751.1"/>
    <property type="molecule type" value="Genomic_DNA"/>
</dbReference>
<sequence>MNKYNETFGVDISKDVFDVHGSKEGHNQYKNDESGFKKLLRELPDNSLVVMEATGYYHYRLAPFLYKNGVIVSVVNPLSIKRFIQMKLAKVKTDKSDAKAICEYALINEVPLYNSLTDTQSECLQLFRLLDTYLKQRTATKNKMHGEEVLGLPS</sequence>
<reference evidence="2 3" key="1">
    <citation type="submission" date="2024-07" db="EMBL/GenBank/DDBJ databases">
        <title>The genome sequence of type strain Sediminicola arcticus GDMCC 1.2805.</title>
        <authorList>
            <person name="Liu Y."/>
        </authorList>
    </citation>
    <scope>NUCLEOTIDE SEQUENCE [LARGE SCALE GENOMIC DNA]</scope>
    <source>
        <strain evidence="2 3">GDMCC 1.2805</strain>
    </source>
</reference>
<evidence type="ECO:0000313" key="2">
    <source>
        <dbReference type="EMBL" id="MET6989751.1"/>
    </source>
</evidence>
<dbReference type="PANTHER" id="PTHR33055">
    <property type="entry name" value="TRANSPOSASE FOR INSERTION SEQUENCE ELEMENT IS1111A"/>
    <property type="match status" value="1"/>
</dbReference>
<proteinExistence type="predicted"/>
<feature type="domain" description="Transposase IS110-like N-terminal" evidence="1">
    <location>
        <begin position="9"/>
        <end position="145"/>
    </location>
</feature>